<reference evidence="3" key="1">
    <citation type="submission" date="2016-10" db="EMBL/GenBank/DDBJ databases">
        <authorList>
            <person name="Varghese N."/>
            <person name="Submissions S."/>
        </authorList>
    </citation>
    <scope>NUCLEOTIDE SEQUENCE [LARGE SCALE GENOMIC DNA]</scope>
    <source>
        <strain evidence="3">DSM 24740</strain>
    </source>
</reference>
<dbReference type="OrthoDB" id="678019at2"/>
<dbReference type="GO" id="GO:0005975">
    <property type="term" value="P:carbohydrate metabolic process"/>
    <property type="evidence" value="ECO:0007669"/>
    <property type="project" value="UniProtKB-ARBA"/>
</dbReference>
<dbReference type="Proteomes" id="UP000199021">
    <property type="component" value="Unassembled WGS sequence"/>
</dbReference>
<sequence length="788" mass="84726">MNTSIFRVPGTQLLLLCLLLSCFGLSGQSNALHFAGGDDSLAVPISQLLPSDLDTISVEFWYRGESDPQQITTRSLLSLSNASGTIELSLFANQLSLARGDGSGGLNEPLSFYGPVPSNSWQHLRLDVIGDSLTIYMDCIQRDRLFTGLTGPVENMWLGGETVTGFTFAESWVGEVESFKIWTGPRRFANNVCVREYCVPDVTNPNLLVYYDFNQGAAAGANTGIGAVENRTLTPGLDGELYGFTLNGPTSNFVMSTAPLVGEALVNLPFEIRDYPYRTMVLDSICSGDPVTFCLGPDGPPGGLPGPVAVDWEYSDDGGTTWTVAQMPPFTDFCFPVPPNFLTADCATNALGYIDRLFRAQLLVFDPVSGTSCDYLSETDTLRIRCAVTDPVVTIVPGGPFCAQDTALLEVELQTAHPWLNSSGTDTEIVWTLSATNEPTITLATPPNATTFTYPFLAPALSAQKTFTFTATITSCAGTVSFSAGVTVDPEPIAGDIIGLPSGNPRNLTELFPPDNPVYDICPGEDATIGVRPFLEPMFCIPQWQYTFDLSGTVVWQDLGFSNSSQNTNILPTSQWPGGADRIYYRYRCDPENQPSGCEPAFSDTLEIRLRPLPVVPQIVGPAEICLGDNTVLTLVNPEAGIDYYWYHDGLLVAGPTASYSVDTSGNFQVVADNGCVQTEGPLFQIDEIEVVPVMSCPLQPNDCLRPGDEVTLSASASFVVDRPNATLTYSWLASSGEAGTGQTFTYTAHPNTTPPLTPTTITLTVTDSTTGCAVTISRTITPCGNRF</sequence>
<proteinExistence type="predicted"/>
<name>A0A1H9HA96_9BACT</name>
<dbReference type="InterPro" id="IPR013783">
    <property type="entry name" value="Ig-like_fold"/>
</dbReference>
<keyword evidence="3" id="KW-1185">Reference proteome</keyword>
<keyword evidence="2" id="KW-0430">Lectin</keyword>
<dbReference type="RefSeq" id="WP_139211861.1">
    <property type="nucleotide sequence ID" value="NZ_FOFB01000012.1"/>
</dbReference>
<dbReference type="GO" id="GO:0004553">
    <property type="term" value="F:hydrolase activity, hydrolyzing O-glycosyl compounds"/>
    <property type="evidence" value="ECO:0007669"/>
    <property type="project" value="UniProtKB-ARBA"/>
</dbReference>
<dbReference type="AlphaFoldDB" id="A0A1H9HA96"/>
<keyword evidence="1" id="KW-0732">Signal</keyword>
<accession>A0A1H9HA96</accession>
<evidence type="ECO:0000313" key="2">
    <source>
        <dbReference type="EMBL" id="SEQ59255.1"/>
    </source>
</evidence>
<dbReference type="STRING" id="478744.SAMN05444359_11279"/>
<dbReference type="InParanoid" id="A0A1H9HA96"/>
<dbReference type="PROSITE" id="PS51257">
    <property type="entry name" value="PROKAR_LIPOPROTEIN"/>
    <property type="match status" value="1"/>
</dbReference>
<protein>
    <submittedName>
        <fullName evidence="2">Concanavalin A-like lectin/glucanases superfamily protein</fullName>
    </submittedName>
</protein>
<dbReference type="Gene3D" id="2.60.40.10">
    <property type="entry name" value="Immunoglobulins"/>
    <property type="match status" value="1"/>
</dbReference>
<evidence type="ECO:0000313" key="3">
    <source>
        <dbReference type="Proteomes" id="UP000199021"/>
    </source>
</evidence>
<feature type="signal peptide" evidence="1">
    <location>
        <begin position="1"/>
        <end position="31"/>
    </location>
</feature>
<dbReference type="InterPro" id="IPR013320">
    <property type="entry name" value="ConA-like_dom_sf"/>
</dbReference>
<evidence type="ECO:0000256" key="1">
    <source>
        <dbReference type="SAM" id="SignalP"/>
    </source>
</evidence>
<organism evidence="2 3">
    <name type="scientific">Neolewinella agarilytica</name>
    <dbReference type="NCBI Taxonomy" id="478744"/>
    <lineage>
        <taxon>Bacteria</taxon>
        <taxon>Pseudomonadati</taxon>
        <taxon>Bacteroidota</taxon>
        <taxon>Saprospiria</taxon>
        <taxon>Saprospirales</taxon>
        <taxon>Lewinellaceae</taxon>
        <taxon>Neolewinella</taxon>
    </lineage>
</organism>
<dbReference type="SUPFAM" id="SSF49899">
    <property type="entry name" value="Concanavalin A-like lectins/glucanases"/>
    <property type="match status" value="1"/>
</dbReference>
<gene>
    <name evidence="2" type="ORF">SAMN05444359_11279</name>
</gene>
<dbReference type="Gene3D" id="2.60.120.200">
    <property type="match status" value="1"/>
</dbReference>
<dbReference type="Pfam" id="PF13385">
    <property type="entry name" value="Laminin_G_3"/>
    <property type="match status" value="1"/>
</dbReference>
<dbReference type="GO" id="GO:0030246">
    <property type="term" value="F:carbohydrate binding"/>
    <property type="evidence" value="ECO:0007669"/>
    <property type="project" value="UniProtKB-KW"/>
</dbReference>
<feature type="chain" id="PRO_5011611488" evidence="1">
    <location>
        <begin position="32"/>
        <end position="788"/>
    </location>
</feature>
<dbReference type="EMBL" id="FOFB01000012">
    <property type="protein sequence ID" value="SEQ59255.1"/>
    <property type="molecule type" value="Genomic_DNA"/>
</dbReference>